<feature type="domain" description="BRCT" evidence="20">
    <location>
        <begin position="904"/>
        <end position="1037"/>
    </location>
</feature>
<evidence type="ECO:0000256" key="11">
    <source>
        <dbReference type="ARBA" id="ARBA00023172"/>
    </source>
</evidence>
<dbReference type="SUPFAM" id="SSF52113">
    <property type="entry name" value="BRCT domain"/>
    <property type="match status" value="2"/>
</dbReference>
<evidence type="ECO:0000256" key="13">
    <source>
        <dbReference type="ARBA" id="ARBA00023242"/>
    </source>
</evidence>
<feature type="domain" description="ATP-dependent DNA ligase family profile" evidence="19">
    <location>
        <begin position="426"/>
        <end position="551"/>
    </location>
</feature>
<dbReference type="EMBL" id="PDNB01000246">
    <property type="protein sequence ID" value="PGG97506.1"/>
    <property type="molecule type" value="Genomic_DNA"/>
</dbReference>
<dbReference type="PROSITE" id="PS50160">
    <property type="entry name" value="DNA_LIGASE_A3"/>
    <property type="match status" value="1"/>
</dbReference>
<evidence type="ECO:0000256" key="12">
    <source>
        <dbReference type="ARBA" id="ARBA00023204"/>
    </source>
</evidence>
<keyword evidence="9 16" id="KW-0067">ATP-binding</keyword>
<dbReference type="Gene3D" id="3.40.50.10190">
    <property type="entry name" value="BRCT domain"/>
    <property type="match status" value="2"/>
</dbReference>
<keyword evidence="6" id="KW-0677">Repeat</keyword>
<dbReference type="STRING" id="1447875.A0A2B7WLM9"/>
<dbReference type="AlphaFoldDB" id="A0A2B7WLM9"/>
<dbReference type="SUPFAM" id="SSF50249">
    <property type="entry name" value="Nucleic acid-binding proteins"/>
    <property type="match status" value="1"/>
</dbReference>
<evidence type="ECO:0000313" key="22">
    <source>
        <dbReference type="Proteomes" id="UP000223968"/>
    </source>
</evidence>
<dbReference type="GO" id="GO:0003910">
    <property type="term" value="F:DNA ligase (ATP) activity"/>
    <property type="evidence" value="ECO:0007669"/>
    <property type="project" value="UniProtKB-EC"/>
</dbReference>
<evidence type="ECO:0000256" key="8">
    <source>
        <dbReference type="ARBA" id="ARBA00022763"/>
    </source>
</evidence>
<feature type="domain" description="BRCT" evidence="20">
    <location>
        <begin position="721"/>
        <end position="805"/>
    </location>
</feature>
<evidence type="ECO:0000256" key="4">
    <source>
        <dbReference type="ARBA" id="ARBA00022598"/>
    </source>
</evidence>
<comment type="cofactor">
    <cofactor evidence="1">
        <name>Mg(2+)</name>
        <dbReference type="ChEBI" id="CHEBI:18420"/>
    </cofactor>
</comment>
<dbReference type="Gene3D" id="1.10.3260.10">
    <property type="entry name" value="DNA ligase, ATP-dependent, N-terminal domain"/>
    <property type="match status" value="1"/>
</dbReference>
<dbReference type="PANTHER" id="PTHR45997:SF1">
    <property type="entry name" value="DNA LIGASE 4"/>
    <property type="match status" value="1"/>
</dbReference>
<dbReference type="SUPFAM" id="SSF117018">
    <property type="entry name" value="ATP-dependent DNA ligase DNA-binding domain"/>
    <property type="match status" value="1"/>
</dbReference>
<dbReference type="SUPFAM" id="SSF56091">
    <property type="entry name" value="DNA ligase/mRNA capping enzyme, catalytic domain"/>
    <property type="match status" value="1"/>
</dbReference>
<feature type="region of interest" description="Disordered" evidence="18">
    <location>
        <begin position="50"/>
        <end position="75"/>
    </location>
</feature>
<dbReference type="GO" id="GO:0006310">
    <property type="term" value="P:DNA recombination"/>
    <property type="evidence" value="ECO:0007669"/>
    <property type="project" value="UniProtKB-KW"/>
</dbReference>
<accession>A0A2B7WLM9</accession>
<dbReference type="InterPro" id="IPR016059">
    <property type="entry name" value="DNA_ligase_ATP-dep_CS"/>
</dbReference>
<dbReference type="CDD" id="cd07903">
    <property type="entry name" value="Adenylation_DNA_ligase_IV"/>
    <property type="match status" value="1"/>
</dbReference>
<evidence type="ECO:0000256" key="16">
    <source>
        <dbReference type="RuleBase" id="RU000617"/>
    </source>
</evidence>
<dbReference type="CDD" id="cd07968">
    <property type="entry name" value="OBF_DNA_ligase_IV"/>
    <property type="match status" value="1"/>
</dbReference>
<keyword evidence="12 16" id="KW-0234">DNA repair</keyword>
<evidence type="ECO:0000256" key="3">
    <source>
        <dbReference type="ARBA" id="ARBA00007572"/>
    </source>
</evidence>
<evidence type="ECO:0000313" key="21">
    <source>
        <dbReference type="EMBL" id="PGG97506.1"/>
    </source>
</evidence>
<comment type="caution">
    <text evidence="21">The sequence shown here is derived from an EMBL/GenBank/DDBJ whole genome shotgun (WGS) entry which is preliminary data.</text>
</comment>
<name>A0A2B7WLM9_9EURO</name>
<feature type="compositionally biased region" description="Basic and acidic residues" evidence="18">
    <location>
        <begin position="11"/>
        <end position="27"/>
    </location>
</feature>
<dbReference type="GO" id="GO:0006297">
    <property type="term" value="P:nucleotide-excision repair, DNA gap filling"/>
    <property type="evidence" value="ECO:0007669"/>
    <property type="project" value="TreeGrafter"/>
</dbReference>
<evidence type="ECO:0000256" key="10">
    <source>
        <dbReference type="ARBA" id="ARBA00022842"/>
    </source>
</evidence>
<keyword evidence="13" id="KW-0539">Nucleus</keyword>
<comment type="catalytic activity">
    <reaction evidence="14 16">
        <text>ATP + (deoxyribonucleotide)n-3'-hydroxyl + 5'-phospho-(deoxyribonucleotide)m = (deoxyribonucleotide)n+m + AMP + diphosphate.</text>
        <dbReference type="EC" id="6.5.1.1"/>
    </reaction>
</comment>
<comment type="function">
    <text evidence="15">DNA ligase involved in DNA non-homologous end joining (NHEJ); required for double-strand break (DSB) repair.</text>
</comment>
<dbReference type="Pfam" id="PF16589">
    <property type="entry name" value="BRCT_2"/>
    <property type="match status" value="1"/>
</dbReference>
<dbReference type="Gene3D" id="3.30.470.30">
    <property type="entry name" value="DNA ligase/mRNA capping enzyme"/>
    <property type="match status" value="1"/>
</dbReference>
<reference evidence="21 22" key="1">
    <citation type="submission" date="2017-10" db="EMBL/GenBank/DDBJ databases">
        <title>Comparative genomics in systemic dimorphic fungi from Ajellomycetaceae.</title>
        <authorList>
            <person name="Munoz J.F."/>
            <person name="Mcewen J.G."/>
            <person name="Clay O.K."/>
            <person name="Cuomo C.A."/>
        </authorList>
    </citation>
    <scope>NUCLEOTIDE SEQUENCE [LARGE SCALE GENOMIC DNA]</scope>
    <source>
        <strain evidence="21 22">UAMH5409</strain>
    </source>
</reference>
<feature type="compositionally biased region" description="Acidic residues" evidence="18">
    <location>
        <begin position="930"/>
        <end position="939"/>
    </location>
</feature>
<dbReference type="PANTHER" id="PTHR45997">
    <property type="entry name" value="DNA LIGASE 4"/>
    <property type="match status" value="1"/>
</dbReference>
<dbReference type="InterPro" id="IPR000977">
    <property type="entry name" value="DNA_ligase_ATP-dep"/>
</dbReference>
<dbReference type="GO" id="GO:0071897">
    <property type="term" value="P:DNA biosynthetic process"/>
    <property type="evidence" value="ECO:0007669"/>
    <property type="project" value="InterPro"/>
</dbReference>
<feature type="region of interest" description="Disordered" evidence="18">
    <location>
        <begin position="923"/>
        <end position="947"/>
    </location>
</feature>
<comment type="similarity">
    <text evidence="3 17">Belongs to the ATP-dependent DNA ligase family.</text>
</comment>
<evidence type="ECO:0000256" key="18">
    <source>
        <dbReference type="SAM" id="MobiDB-lite"/>
    </source>
</evidence>
<dbReference type="InterPro" id="IPR036420">
    <property type="entry name" value="BRCT_dom_sf"/>
</dbReference>
<dbReference type="PROSITE" id="PS50172">
    <property type="entry name" value="BRCT"/>
    <property type="match status" value="2"/>
</dbReference>
<dbReference type="InterPro" id="IPR029710">
    <property type="entry name" value="LIG4"/>
</dbReference>
<evidence type="ECO:0000256" key="6">
    <source>
        <dbReference type="ARBA" id="ARBA00022737"/>
    </source>
</evidence>
<dbReference type="InterPro" id="IPR036599">
    <property type="entry name" value="DNA_ligase_N_sf"/>
</dbReference>
<dbReference type="Proteomes" id="UP000223968">
    <property type="component" value="Unassembled WGS sequence"/>
</dbReference>
<keyword evidence="4 16" id="KW-0436">Ligase</keyword>
<evidence type="ECO:0000256" key="17">
    <source>
        <dbReference type="RuleBase" id="RU004196"/>
    </source>
</evidence>
<keyword evidence="11 16" id="KW-0233">DNA recombination</keyword>
<evidence type="ECO:0000256" key="14">
    <source>
        <dbReference type="ARBA" id="ARBA00034003"/>
    </source>
</evidence>
<sequence length="1043" mass="118232">MDSDGGNEPDGLQRVETTEENLDEKYPNRPHNHSPTLPFHDLFLTLFNPLNENKKRPTGPAAARRKVGPHGHGAAVHLSPQELRRDIVQRFISRWRKEVGDDIFPAFRLIVPDKDRDRAMYGLKEKAIGKLLVKVMKIDKNSEDGFSLLNWKVPGQSFASRMAGDFAGRCYEVISKRPMRTEVGNMSIEEVNDKLDELSAASKEDEQVPILAYFYRKMNPEEMMWLIRIILRQMKVGATERTLFNIWHPDAEVLFSISSSLRRVCWELYNPNVRLEGDEAKVALMQCFQPQLAQFQMQSFDKMIQRMRLAEDDPTFWIEEKLDGERMQLHMEPDDSIQGGKRFAFWSRKAKEYTYLYGNGLYDENGALTRHLQNAFADGVQSIILDGEMITWDPEHDAIVPFGTLKTAALAEQRNPFSTTGQRPLFRVFDILYLNGRALTRYTLRDRRRALEASVVPVHRRFEIHTYEVGRSAADIEPLLRKVVAEASEGLVLKNPNSPYRLNDRHDDWMKVKPEYMTEFGESLDCVVIGGYYGSGRRGGALSSFLCGLRVGDAQAKRGDHPTKCFSFCKVGGGFTAADYANIRHHTDGKWKDWDPKRPPTEYIELGGGDAQYERPDVWIKPEDSVVLCIKAASVTPTDQFRLGLTLRFPRFKRLRMDKDWKSALSIQEFMDLKSNVEEEKKEKDFKVDDTRKPRVRKTTKKPLTVAGYDDGDKKAGYAGPSGKLFEGLNFFIMTESAQQPKKTKAQLEQLVKANGGKIYQMNTAAENTICIADRRTVKVASLQKNAKHNVIRPSWLFDCLKQNEKDRGLPDLLIPLEPRLVHDAHMFFTTEDQEEEIAENVDKYSDSYARDIDVAELKKLLDAMSPVPNLTPTAVSKLSSQLTTNDEHQPASAAAQAISNNSTVGWLFKGLVIYFASTTPQRNSSANANDEDEDDEEVAAGGGGKSESLLPQRLHLASNLVKFAGGEVVTCDMSDARITHVVVDSSRGSKNDVSAIRKMVSGRVGVNKRIPHVVRVDWVEECWRERTLVDEEGNVSLLFFID</sequence>
<keyword evidence="5" id="KW-0479">Metal-binding</keyword>
<keyword evidence="8 16" id="KW-0227">DNA damage</keyword>
<dbReference type="SMART" id="SM00292">
    <property type="entry name" value="BRCT"/>
    <property type="match status" value="1"/>
</dbReference>
<evidence type="ECO:0000256" key="2">
    <source>
        <dbReference type="ARBA" id="ARBA00004123"/>
    </source>
</evidence>
<dbReference type="GO" id="GO:0006303">
    <property type="term" value="P:double-strand break repair via nonhomologous end joining"/>
    <property type="evidence" value="ECO:0007669"/>
    <property type="project" value="TreeGrafter"/>
</dbReference>
<dbReference type="InterPro" id="IPR012308">
    <property type="entry name" value="DNA_ligase_ATP-dep_N"/>
</dbReference>
<dbReference type="GO" id="GO:0046872">
    <property type="term" value="F:metal ion binding"/>
    <property type="evidence" value="ECO:0007669"/>
    <property type="project" value="UniProtKB-KW"/>
</dbReference>
<dbReference type="InterPro" id="IPR044125">
    <property type="entry name" value="Adenylation_DNA_ligase_IV"/>
</dbReference>
<evidence type="ECO:0000259" key="19">
    <source>
        <dbReference type="PROSITE" id="PS50160"/>
    </source>
</evidence>
<dbReference type="Pfam" id="PF04679">
    <property type="entry name" value="DNA_ligase_A_C"/>
    <property type="match status" value="1"/>
</dbReference>
<dbReference type="Pfam" id="PF04675">
    <property type="entry name" value="DNA_ligase_A_N"/>
    <property type="match status" value="1"/>
</dbReference>
<organism evidence="21 22">
    <name type="scientific">Helicocarpus griseus UAMH5409</name>
    <dbReference type="NCBI Taxonomy" id="1447875"/>
    <lineage>
        <taxon>Eukaryota</taxon>
        <taxon>Fungi</taxon>
        <taxon>Dikarya</taxon>
        <taxon>Ascomycota</taxon>
        <taxon>Pezizomycotina</taxon>
        <taxon>Eurotiomycetes</taxon>
        <taxon>Eurotiomycetidae</taxon>
        <taxon>Onygenales</taxon>
        <taxon>Ajellomycetaceae</taxon>
        <taxon>Helicocarpus</taxon>
    </lineage>
</organism>
<evidence type="ECO:0000256" key="9">
    <source>
        <dbReference type="ARBA" id="ARBA00022840"/>
    </source>
</evidence>
<dbReference type="FunFam" id="1.10.3260.10:FF:000008">
    <property type="entry name" value="DNA ligase 4"/>
    <property type="match status" value="1"/>
</dbReference>
<protein>
    <recommendedName>
        <fullName evidence="16">DNA ligase</fullName>
        <ecNumber evidence="16">6.5.1.1</ecNumber>
    </recommendedName>
</protein>
<evidence type="ECO:0000256" key="7">
    <source>
        <dbReference type="ARBA" id="ARBA00022741"/>
    </source>
</evidence>
<dbReference type="InterPro" id="IPR012309">
    <property type="entry name" value="DNA_ligase_ATP-dep_C"/>
</dbReference>
<feature type="region of interest" description="Disordered" evidence="18">
    <location>
        <begin position="1"/>
        <end position="34"/>
    </location>
</feature>
<evidence type="ECO:0000256" key="15">
    <source>
        <dbReference type="ARBA" id="ARBA00043870"/>
    </source>
</evidence>
<dbReference type="InterPro" id="IPR001357">
    <property type="entry name" value="BRCT_dom"/>
</dbReference>
<evidence type="ECO:0000259" key="20">
    <source>
        <dbReference type="PROSITE" id="PS50172"/>
    </source>
</evidence>
<dbReference type="Gene3D" id="2.40.50.140">
    <property type="entry name" value="Nucleic acid-binding proteins"/>
    <property type="match status" value="1"/>
</dbReference>
<keyword evidence="10" id="KW-0460">Magnesium</keyword>
<dbReference type="PROSITE" id="PS00697">
    <property type="entry name" value="DNA_LIGASE_A1"/>
    <property type="match status" value="1"/>
</dbReference>
<dbReference type="GO" id="GO:0003677">
    <property type="term" value="F:DNA binding"/>
    <property type="evidence" value="ECO:0007669"/>
    <property type="project" value="InterPro"/>
</dbReference>
<dbReference type="InterPro" id="IPR012340">
    <property type="entry name" value="NA-bd_OB-fold"/>
</dbReference>
<dbReference type="FunFam" id="3.30.470.30:FF:000013">
    <property type="entry name" value="DNA ligase"/>
    <property type="match status" value="1"/>
</dbReference>
<dbReference type="GO" id="GO:0005524">
    <property type="term" value="F:ATP binding"/>
    <property type="evidence" value="ECO:0007669"/>
    <property type="project" value="UniProtKB-KW"/>
</dbReference>
<dbReference type="NCBIfam" id="TIGR00574">
    <property type="entry name" value="dnl1"/>
    <property type="match status" value="1"/>
</dbReference>
<dbReference type="CDD" id="cd00027">
    <property type="entry name" value="BRCT"/>
    <property type="match status" value="1"/>
</dbReference>
<dbReference type="Pfam" id="PF01068">
    <property type="entry name" value="DNA_ligase_A_M"/>
    <property type="match status" value="1"/>
</dbReference>
<dbReference type="GO" id="GO:0032807">
    <property type="term" value="C:DNA ligase IV complex"/>
    <property type="evidence" value="ECO:0007669"/>
    <property type="project" value="TreeGrafter"/>
</dbReference>
<comment type="subcellular location">
    <subcellularLocation>
        <location evidence="2">Nucleus</location>
    </subcellularLocation>
</comment>
<dbReference type="FunFam" id="2.40.50.140:FF:000234">
    <property type="entry name" value="DNA ligase"/>
    <property type="match status" value="1"/>
</dbReference>
<proteinExistence type="inferred from homology"/>
<dbReference type="InterPro" id="IPR012310">
    <property type="entry name" value="DNA_ligase_ATP-dep_cent"/>
</dbReference>
<dbReference type="CDD" id="cd17722">
    <property type="entry name" value="BRCT_DNA_ligase_IV_rpt1"/>
    <property type="match status" value="1"/>
</dbReference>
<evidence type="ECO:0000256" key="5">
    <source>
        <dbReference type="ARBA" id="ARBA00022723"/>
    </source>
</evidence>
<dbReference type="OrthoDB" id="151490at2759"/>
<evidence type="ECO:0000256" key="1">
    <source>
        <dbReference type="ARBA" id="ARBA00001946"/>
    </source>
</evidence>
<gene>
    <name evidence="21" type="ORF">AJ79_09176</name>
</gene>
<keyword evidence="7 16" id="KW-0547">Nucleotide-binding</keyword>
<keyword evidence="22" id="KW-1185">Reference proteome</keyword>
<dbReference type="EC" id="6.5.1.1" evidence="16"/>